<dbReference type="Gene3D" id="2.60.40.10">
    <property type="entry name" value="Immunoglobulins"/>
    <property type="match status" value="1"/>
</dbReference>
<feature type="region of interest" description="Disordered" evidence="1">
    <location>
        <begin position="854"/>
        <end position="877"/>
    </location>
</feature>
<gene>
    <name evidence="3" type="ORF">GRF59_26660</name>
</gene>
<feature type="compositionally biased region" description="Polar residues" evidence="1">
    <location>
        <begin position="1405"/>
        <end position="1427"/>
    </location>
</feature>
<feature type="domain" description="SLH" evidence="2">
    <location>
        <begin position="1285"/>
        <end position="1347"/>
    </location>
</feature>
<protein>
    <submittedName>
        <fullName evidence="3">DUF4430 domain-containing protein</fullName>
    </submittedName>
</protein>
<dbReference type="InterPro" id="IPR013783">
    <property type="entry name" value="Ig-like_fold"/>
</dbReference>
<organism evidence="3 4">
    <name type="scientific">Paenibacillus dendrobii</name>
    <dbReference type="NCBI Taxonomy" id="2691084"/>
    <lineage>
        <taxon>Bacteria</taxon>
        <taxon>Bacillati</taxon>
        <taxon>Bacillota</taxon>
        <taxon>Bacilli</taxon>
        <taxon>Bacillales</taxon>
        <taxon>Paenibacillaceae</taxon>
        <taxon>Paenibacillus</taxon>
    </lineage>
</organism>
<feature type="region of interest" description="Disordered" evidence="1">
    <location>
        <begin position="1402"/>
        <end position="1433"/>
    </location>
</feature>
<name>A0A7X3LIN7_9BACL</name>
<dbReference type="InterPro" id="IPR051465">
    <property type="entry name" value="Cell_Envelope_Struct_Comp"/>
</dbReference>
<evidence type="ECO:0000259" key="2">
    <source>
        <dbReference type="PROSITE" id="PS51272"/>
    </source>
</evidence>
<dbReference type="Pfam" id="PF00395">
    <property type="entry name" value="SLH"/>
    <property type="match status" value="3"/>
</dbReference>
<feature type="domain" description="SLH" evidence="2">
    <location>
        <begin position="1225"/>
        <end position="1284"/>
    </location>
</feature>
<sequence>MRKNRIAAWLIVISMLFSMFFPGLSVSYADGGTNGEPAGYVTLSVEKFTLGQGYVSEPVKVPFYEGENGAALITQFLGEGNYDHTGNIESSFYLAAIKDNDTSEAHVPQYILDQAGSIDSRAEEGWLGQFDYTPMSGWMYAVNNEFLSYGFSNYYPHNGDVIRTQFTVYGYGADLGGGFEGSYIQPADKDALTAEVAEINSSPDKDALLSRSDVRSAYDQAYGLLTNMESSQGDVNAAYVTLTDALTHEEEQPNLEQPDTEKPVIHVEGMQHQQEVLDSDISFSVTVTDNVYHDIIPQVTLKGVVIPQTDGAYKVSLSPGANTIHISAVDGAGNQADEDYVVTYTVSTAQLAKEQLDKSLAYILQTVDNPKFGTSGGEWSVLSLARGNYPVPNDYYKKYYDNVVTVVQDKKNELDKTKWTEHSRLVLGLTAIGKDVTDVGGYSQLDKLADFNSVIKQGINGPIFALIAFDSQKYEIPVVNGVPVQTTRDMLISYILDREVKKGTENAGGWALGVTTADTDITGMAIQALAPYYGSREDVRAAVDRAVSWLSNAQNAEGSYTSWGSTSSESISQVVTALSSIGIDSDQDSRFIKNGHSLLSALLTFGLPNGGFMHAKPSGNQVAQPNGMATDQAAYALVAYDRLTNHQNRLYDMTDVEGASSGVPTENISVPNGGQNFNLVITAADASKEFNIAVSEAKEGKVVLQLPRNTYLPQVKAVKGTVSSLIPRGAQMTSGDGSALEILTFKDIADQELKNKIEGIIPNNSKLDKVEQAFTIGGQKKVEFNQYVTLTFTGLKGRSAAYIQEGVPYAIQKFASNTEGINSGKSEFAYDSGNDLIVKTKHFTDYIAYASSTIETPGGNEGGSNGGGGSGGGTAPQPKQYATLSVDKLTINKGYVVSPTKVELKSGDTAWSVLQRVLESKGISYDYTWTEKYGSVYVESIAGDGEFDHGSGSGWMYNVNGTYPGYGASKYTLSDGDRIEWRYTTNLGEDLGEDLSQWEPDQGGTSGGGAIAPGIVINKDDKTPVINVPSNIQSDYTLNITKALQNTNNITVNIPDVKAKVILNLEDVKDNIPTITAIKGSTSIVIDKGTRVKSGDRKVEVLTSNQDSKIKELIQETLTGQDRLDSVKNAFVVGNASTPVVVDKPVTLILKGAEGQLPGFIDNGKFTPIKVHDSEEQGAAAVKGNETQLYAFVKGNDLYIKTNRLTSFATYTVTQASVKPETDLNQLYADASSISAWAYEAIREATKQGFIQGSNGKFNPKTNITRAEFAKILVNVLGLDTKNSQVSNFKDVHLNDWFYPYVQAANQTGIMTGYNNEFHPNENITREEMAVTTVRALGVQPSKVTTAIKDINKASAWARTDIGTVSELGLMTGSDNQFLPKGVVTREMAAVVSARVYEFKKTSKPETNGGQTGNPEDQGNQTVNQPDKQADTKVKQQLKDTEAFLQKSVTDPTIATVGGDWTIMGLARSGIPQPDAYYAKYYANVEKILKEKSGKLHSVKYTEYDRVILALTAIGKDVDQVAGYNLRESLADFDTVIKQGINGPIFALIALDSKHYDIPVVKGVKTQTTRELLIDFILKREISGGGWALGERPDAADPDITAMVIQGLTPYYASNPQVKASVDRGIAWLSKAQSANGEFTSWESSNSESAAQVIVALSGLGINPDTDARFIKNGKSVVDALLGYAAPGGGFYHVKSGGKDNGGAKPGEVDLMATDQAMYALVAFDRMANGQNRLYDMTDVK</sequence>
<evidence type="ECO:0000313" key="4">
    <source>
        <dbReference type="Proteomes" id="UP000460318"/>
    </source>
</evidence>
<feature type="domain" description="SLH" evidence="2">
    <location>
        <begin position="1348"/>
        <end position="1407"/>
    </location>
</feature>
<reference evidence="3 4" key="1">
    <citation type="submission" date="2019-12" db="EMBL/GenBank/DDBJ databases">
        <title>Paenibacillus sp. nov., an endophytic bacterium isolated from the stem of Dendrobium.</title>
        <authorList>
            <person name="Zhao R."/>
        </authorList>
    </citation>
    <scope>NUCLEOTIDE SEQUENCE [LARGE SCALE GENOMIC DNA]</scope>
    <source>
        <strain evidence="3 4">HJL G12</strain>
    </source>
</reference>
<dbReference type="Proteomes" id="UP000460318">
    <property type="component" value="Unassembled WGS sequence"/>
</dbReference>
<evidence type="ECO:0000256" key="1">
    <source>
        <dbReference type="SAM" id="MobiDB-lite"/>
    </source>
</evidence>
<dbReference type="EMBL" id="WUBI01000006">
    <property type="protein sequence ID" value="MWV47181.1"/>
    <property type="molecule type" value="Genomic_DNA"/>
</dbReference>
<dbReference type="Pfam" id="PF14478">
    <property type="entry name" value="DUF4430"/>
    <property type="match status" value="2"/>
</dbReference>
<feature type="compositionally biased region" description="Gly residues" evidence="1">
    <location>
        <begin position="859"/>
        <end position="874"/>
    </location>
</feature>
<comment type="caution">
    <text evidence="3">The sequence shown here is derived from an EMBL/GenBank/DDBJ whole genome shotgun (WGS) entry which is preliminary data.</text>
</comment>
<proteinExistence type="predicted"/>
<dbReference type="InterPro" id="IPR008930">
    <property type="entry name" value="Terpenoid_cyclase/PrenylTrfase"/>
</dbReference>
<dbReference type="PANTHER" id="PTHR43308">
    <property type="entry name" value="OUTER MEMBRANE PROTEIN ALPHA-RELATED"/>
    <property type="match status" value="1"/>
</dbReference>
<dbReference type="InterPro" id="IPR001119">
    <property type="entry name" value="SLH_dom"/>
</dbReference>
<dbReference type="RefSeq" id="WP_160500769.1">
    <property type="nucleotide sequence ID" value="NZ_WUBI01000006.1"/>
</dbReference>
<dbReference type="PANTHER" id="PTHR43308:SF5">
    <property type="entry name" value="S-LAYER PROTEIN _ PEPTIDOGLYCAN ENDO-BETA-N-ACETYLGLUCOSAMINIDASE"/>
    <property type="match status" value="1"/>
</dbReference>
<dbReference type="CDD" id="cd00688">
    <property type="entry name" value="ISOPREN_C2_like"/>
    <property type="match status" value="2"/>
</dbReference>
<dbReference type="PROSITE" id="PS51272">
    <property type="entry name" value="SLH"/>
    <property type="match status" value="3"/>
</dbReference>
<evidence type="ECO:0000313" key="3">
    <source>
        <dbReference type="EMBL" id="MWV47181.1"/>
    </source>
</evidence>
<dbReference type="InterPro" id="IPR027954">
    <property type="entry name" value="Transcobalamin-like_C"/>
</dbReference>
<dbReference type="Gene3D" id="1.50.10.20">
    <property type="match status" value="2"/>
</dbReference>
<dbReference type="Gene3D" id="2.170.130.30">
    <property type="match status" value="1"/>
</dbReference>
<accession>A0A7X3LIN7</accession>
<dbReference type="SUPFAM" id="SSF48239">
    <property type="entry name" value="Terpenoid cyclases/Protein prenyltransferases"/>
    <property type="match status" value="2"/>
</dbReference>
<keyword evidence="4" id="KW-1185">Reference proteome</keyword>